<evidence type="ECO:0000256" key="2">
    <source>
        <dbReference type="ARBA" id="ARBA00004413"/>
    </source>
</evidence>
<dbReference type="KEGG" id="csem:103397371"/>
<proteinExistence type="inferred from homology"/>
<protein>
    <submittedName>
        <fullName evidence="18">Tight junction protein 2</fullName>
    </submittedName>
</protein>
<dbReference type="GO" id="GO:0150105">
    <property type="term" value="P:protein localization to cell-cell junction"/>
    <property type="evidence" value="ECO:0007669"/>
    <property type="project" value="TreeGrafter"/>
</dbReference>
<comment type="subcellular location">
    <subcellularLocation>
        <location evidence="3">Cell junction</location>
        <location evidence="3">Tight junction</location>
    </subcellularLocation>
    <subcellularLocation>
        <location evidence="2">Cell membrane</location>
        <topology evidence="2">Peripheral membrane protein</topology>
        <orientation evidence="2">Cytoplasmic side</orientation>
    </subcellularLocation>
    <subcellularLocation>
        <location evidence="1">Nucleus</location>
    </subcellularLocation>
</comment>
<dbReference type="SMART" id="SM00072">
    <property type="entry name" value="GuKc"/>
    <property type="match status" value="1"/>
</dbReference>
<dbReference type="PROSITE" id="PS50052">
    <property type="entry name" value="GUANYLATE_KINASE_2"/>
    <property type="match status" value="1"/>
</dbReference>
<keyword evidence="10" id="KW-0965">Cell junction</keyword>
<evidence type="ECO:0000313" key="19">
    <source>
        <dbReference type="Proteomes" id="UP000265120"/>
    </source>
</evidence>
<organism evidence="18 19">
    <name type="scientific">Cynoglossus semilaevis</name>
    <name type="common">Tongue sole</name>
    <dbReference type="NCBI Taxonomy" id="244447"/>
    <lineage>
        <taxon>Eukaryota</taxon>
        <taxon>Metazoa</taxon>
        <taxon>Chordata</taxon>
        <taxon>Craniata</taxon>
        <taxon>Vertebrata</taxon>
        <taxon>Euteleostomi</taxon>
        <taxon>Actinopterygii</taxon>
        <taxon>Neopterygii</taxon>
        <taxon>Teleostei</taxon>
        <taxon>Neoteleostei</taxon>
        <taxon>Acanthomorphata</taxon>
        <taxon>Carangaria</taxon>
        <taxon>Pleuronectiformes</taxon>
        <taxon>Pleuronectoidei</taxon>
        <taxon>Cynoglossidae</taxon>
        <taxon>Cynoglossinae</taxon>
        <taxon>Cynoglossus</taxon>
    </lineage>
</organism>
<dbReference type="GO" id="GO:0005634">
    <property type="term" value="C:nucleus"/>
    <property type="evidence" value="ECO:0007669"/>
    <property type="project" value="UniProtKB-SubCell"/>
</dbReference>
<feature type="region of interest" description="Disordered" evidence="14">
    <location>
        <begin position="119"/>
        <end position="264"/>
    </location>
</feature>
<reference evidence="18" key="2">
    <citation type="submission" date="2025-08" db="UniProtKB">
        <authorList>
            <consortium name="Ensembl"/>
        </authorList>
    </citation>
    <scope>IDENTIFICATION</scope>
</reference>
<dbReference type="InParanoid" id="A0A3P8VHL4"/>
<dbReference type="Gene3D" id="2.30.30.40">
    <property type="entry name" value="SH3 Domains"/>
    <property type="match status" value="1"/>
</dbReference>
<evidence type="ECO:0000256" key="7">
    <source>
        <dbReference type="ARBA" id="ARBA00022475"/>
    </source>
</evidence>
<dbReference type="GeneID" id="103397371"/>
<dbReference type="GO" id="GO:0005923">
    <property type="term" value="C:bicellular tight junction"/>
    <property type="evidence" value="ECO:0007669"/>
    <property type="project" value="UniProtKB-SubCell"/>
</dbReference>
<keyword evidence="9" id="KW-0677">Repeat</keyword>
<dbReference type="CTD" id="436639"/>
<feature type="region of interest" description="Disordered" evidence="14">
    <location>
        <begin position="1149"/>
        <end position="1204"/>
    </location>
</feature>
<dbReference type="PROSITE" id="PS50106">
    <property type="entry name" value="PDZ"/>
    <property type="match status" value="3"/>
</dbReference>
<feature type="compositionally biased region" description="Polar residues" evidence="14">
    <location>
        <begin position="1193"/>
        <end position="1204"/>
    </location>
</feature>
<keyword evidence="19" id="KW-1185">Reference proteome</keyword>
<dbReference type="InterPro" id="IPR001452">
    <property type="entry name" value="SH3_domain"/>
</dbReference>
<dbReference type="OrthoDB" id="418634at2759"/>
<dbReference type="RefSeq" id="XP_008333833.1">
    <property type="nucleotide sequence ID" value="XM_008335611.2"/>
</dbReference>
<dbReference type="PROSITE" id="PS50002">
    <property type="entry name" value="SH3"/>
    <property type="match status" value="1"/>
</dbReference>
<evidence type="ECO:0000256" key="12">
    <source>
        <dbReference type="ARBA" id="ARBA00023242"/>
    </source>
</evidence>
<feature type="compositionally biased region" description="Acidic residues" evidence="14">
    <location>
        <begin position="361"/>
        <end position="370"/>
    </location>
</feature>
<dbReference type="GO" id="GO:1905605">
    <property type="term" value="P:positive regulation of blood-brain barrier permeability"/>
    <property type="evidence" value="ECO:0007669"/>
    <property type="project" value="TreeGrafter"/>
</dbReference>
<keyword evidence="5" id="KW-0796">Tight junction</keyword>
<dbReference type="PANTHER" id="PTHR13865:SF26">
    <property type="entry name" value="TIGHT JUNCTION PROTEIN ZO-2"/>
    <property type="match status" value="1"/>
</dbReference>
<evidence type="ECO:0000256" key="13">
    <source>
        <dbReference type="PROSITE-ProRule" id="PRU00192"/>
    </source>
</evidence>
<feature type="compositionally biased region" description="Basic and acidic residues" evidence="14">
    <location>
        <begin position="395"/>
        <end position="407"/>
    </location>
</feature>
<keyword evidence="12" id="KW-0539">Nucleus</keyword>
<dbReference type="OMA" id="HFDEMEW"/>
<dbReference type="PRINTS" id="PR01599">
    <property type="entry name" value="ZONOCCLUDNS2"/>
</dbReference>
<dbReference type="Pfam" id="PF00625">
    <property type="entry name" value="Guanylate_kin"/>
    <property type="match status" value="1"/>
</dbReference>
<dbReference type="InterPro" id="IPR036034">
    <property type="entry name" value="PDZ_sf"/>
</dbReference>
<feature type="region of interest" description="Disordered" evidence="14">
    <location>
        <begin position="355"/>
        <end position="420"/>
    </location>
</feature>
<dbReference type="SUPFAM" id="SSF50044">
    <property type="entry name" value="SH3-domain"/>
    <property type="match status" value="1"/>
</dbReference>
<dbReference type="PRINTS" id="PR01597">
    <property type="entry name" value="ZONOCCLUDNS"/>
</dbReference>
<dbReference type="InterPro" id="IPR008145">
    <property type="entry name" value="GK/Ca_channel_bsu"/>
</dbReference>
<keyword evidence="8" id="KW-0597">Phosphoprotein</keyword>
<dbReference type="Gene3D" id="2.30.42.10">
    <property type="match status" value="3"/>
</dbReference>
<feature type="domain" description="SH3" evidence="15">
    <location>
        <begin position="558"/>
        <end position="626"/>
    </location>
</feature>
<keyword evidence="6 13" id="KW-0728">SH3 domain</keyword>
<feature type="compositionally biased region" description="Basic and acidic residues" evidence="14">
    <location>
        <begin position="189"/>
        <end position="264"/>
    </location>
</feature>
<accession>A0A3P8VHL4</accession>
<dbReference type="STRING" id="244447.ENSCSEP00000013764"/>
<evidence type="ECO:0000256" key="5">
    <source>
        <dbReference type="ARBA" id="ARBA00022427"/>
    </source>
</evidence>
<evidence type="ECO:0000259" key="15">
    <source>
        <dbReference type="PROSITE" id="PS50002"/>
    </source>
</evidence>
<dbReference type="Pfam" id="PF07653">
    <property type="entry name" value="SH3_2"/>
    <property type="match status" value="1"/>
</dbReference>
<sequence length="1204" mass="134676">MPVKGGGRVASYQRETEHVGSSGVEEMVWEQYTVTLQRDSKMGFGIAVSGGRDNPNVENGETSIIVSDVLKGGPADGLLLENDRVIQVNSTSMDNVPHSFAVQSLRKCGKVAKIIVKRPRKMAVHMKQPPSPSGDSREYTPSSHYYDADNDNSWYHGEGRDHTSEGKGYLEPEYRGGQDYNQRGRSRGRSPERASSLDRARRDGSRERTLDTGDRQQYHSRERSPDDNYRPEDKYERGKGGRYRSRDRLDDHSPSPERSRDLEPLEKPVNVLLVKNRPSEEYGLRLGSQIFIKQMTSTGLAAKDGSLHEGDIILKINGTVTENLSLHDAGKLIEKSRGKLQLVVQRDRRQILVRIPPLADSDSENDDISEMESFHSYSPPEDRRSHQSDLSSHSSNERDNAREEHARTPKMSAMASPFQVPVEPKASVDVDADPAEEPQAAVTTTPKILLRPSSEDEKLYGPNTVMVNFQKGDSVGLRLAGGNDVGIFIAGVQEGSPAEEEGLNVGDQILKVNNVNFQGVVREEAVLFLLEIPKGDVVTILAQSKLDVYNDILVSGRGDSFFIRTHFEYEKETPQSLGFSRGDIFKVVDTLYDGKLGNWLAIRVGQDKQLLEKGIIPNKSRAEQMASVQTAHKVVAGDRADFWRLRSQRSLKRKDLKRTRENLCSQSLATRFPAYERVVLREAGFRRPVVLFGPIADAATERLASEMPDLFVIAKTEPKDAGCEKSSGVVRLNTIRQIIEQDKHALLDVTPKAVDTLNYTQWYPIVIFFNPDSKHGIKAMRQRIIPSSNRSSRKLYEQAVKLRKTCSYLFTATIDLNSANDGWYGSIKDSIREQQMQAVWVSDGKLEGVETDLDCQDVERLSFLSALSVDYLSMDSRLTSDLDDTADEGGCYTDNEHDVEMMQMSAISRSSEPVTAEEILRRYSPEIRSRMRKVSCREVLKRSSPPAASLSESKVKLSLRDNPVFLSGIVHQHHHHHHPRQYRSPPPSSSRSYDSPSSSSPASSNNDPPPLISHTDALYTPLPPPPPHHLTTSKKLQHLGEAPQFHAGPPTPPSSCRSTTEALTHSSLVSPCMNETTFRQREKATEDNTVEDPSMRSFLGKIKAFEKMDHLARTHRLLQIQEAHSARLEIVQSHPEIYAVPLKTAKLDYSRPQPIGSSSHTESQSSPSSKEGRPFYPPEQEETSVEAVPGYYTANSHQYQDTEL</sequence>
<dbReference type="CDD" id="cd06729">
    <property type="entry name" value="PDZ3_ZO1-like_domain"/>
    <property type="match status" value="1"/>
</dbReference>
<feature type="compositionally biased region" description="Basic residues" evidence="14">
    <location>
        <begin position="971"/>
        <end position="981"/>
    </location>
</feature>
<dbReference type="GO" id="GO:0045216">
    <property type="term" value="P:cell-cell junction organization"/>
    <property type="evidence" value="ECO:0007669"/>
    <property type="project" value="TreeGrafter"/>
</dbReference>
<evidence type="ECO:0000259" key="16">
    <source>
        <dbReference type="PROSITE" id="PS50052"/>
    </source>
</evidence>
<keyword evidence="11" id="KW-0472">Membrane</keyword>
<dbReference type="CDD" id="cd06728">
    <property type="entry name" value="PDZ2_ZO1-like_ds"/>
    <property type="match status" value="1"/>
</dbReference>
<evidence type="ECO:0000256" key="14">
    <source>
        <dbReference type="SAM" id="MobiDB-lite"/>
    </source>
</evidence>
<dbReference type="Gene3D" id="3.40.50.300">
    <property type="entry name" value="P-loop containing nucleotide triphosphate hydrolases"/>
    <property type="match status" value="1"/>
</dbReference>
<name>A0A3P8VHL4_CYNSE</name>
<dbReference type="SUPFAM" id="SSF50156">
    <property type="entry name" value="PDZ domain-like"/>
    <property type="match status" value="3"/>
</dbReference>
<dbReference type="InterPro" id="IPR005419">
    <property type="entry name" value="ZO-2"/>
</dbReference>
<evidence type="ECO:0000256" key="6">
    <source>
        <dbReference type="ARBA" id="ARBA00022443"/>
    </source>
</evidence>
<dbReference type="InterPro" id="IPR036028">
    <property type="entry name" value="SH3-like_dom_sf"/>
</dbReference>
<dbReference type="SUPFAM" id="SSF52540">
    <property type="entry name" value="P-loop containing nucleoside triphosphate hydrolases"/>
    <property type="match status" value="1"/>
</dbReference>
<dbReference type="SMART" id="SM00228">
    <property type="entry name" value="PDZ"/>
    <property type="match status" value="3"/>
</dbReference>
<dbReference type="FunFam" id="3.40.50.300:FF:000110">
    <property type="entry name" value="tight junction protein ZO-1 isoform X1"/>
    <property type="match status" value="1"/>
</dbReference>
<evidence type="ECO:0000256" key="10">
    <source>
        <dbReference type="ARBA" id="ARBA00022949"/>
    </source>
</evidence>
<comment type="similarity">
    <text evidence="4">Belongs to the MAGUK family.</text>
</comment>
<dbReference type="Proteomes" id="UP000265120">
    <property type="component" value="Chromosome Z"/>
</dbReference>
<evidence type="ECO:0000256" key="4">
    <source>
        <dbReference type="ARBA" id="ARBA00007014"/>
    </source>
</evidence>
<evidence type="ECO:0000256" key="11">
    <source>
        <dbReference type="ARBA" id="ARBA00023136"/>
    </source>
</evidence>
<feature type="domain" description="PDZ" evidence="17">
    <location>
        <begin position="464"/>
        <end position="544"/>
    </location>
</feature>
<dbReference type="FunFam" id="2.30.42.10:FF:000075">
    <property type="entry name" value="Tight junction protein ZO-2 isoform 2"/>
    <property type="match status" value="1"/>
</dbReference>
<dbReference type="CDD" id="cd06727">
    <property type="entry name" value="PDZ1_ZO1-like"/>
    <property type="match status" value="1"/>
</dbReference>
<dbReference type="FunFam" id="2.30.42.10:FF:000009">
    <property type="entry name" value="Putative tight junction protein ZO-1"/>
    <property type="match status" value="1"/>
</dbReference>
<evidence type="ECO:0000313" key="18">
    <source>
        <dbReference type="Ensembl" id="ENSCSEP00000013764.1"/>
    </source>
</evidence>
<feature type="region of interest" description="Disordered" evidence="14">
    <location>
        <begin position="934"/>
        <end position="954"/>
    </location>
</feature>
<dbReference type="Ensembl" id="ENSCSET00000013926.1">
    <property type="protein sequence ID" value="ENSCSEP00000013764.1"/>
    <property type="gene ID" value="ENSCSEG00000008859.1"/>
</dbReference>
<dbReference type="GO" id="GO:0005886">
    <property type="term" value="C:plasma membrane"/>
    <property type="evidence" value="ECO:0007669"/>
    <property type="project" value="UniProtKB-SubCell"/>
</dbReference>
<keyword evidence="7" id="KW-1003">Cell membrane</keyword>
<feature type="compositionally biased region" description="Low complexity" evidence="14">
    <location>
        <begin position="989"/>
        <end position="1006"/>
    </location>
</feature>
<dbReference type="InterPro" id="IPR005417">
    <property type="entry name" value="ZO"/>
</dbReference>
<evidence type="ECO:0000256" key="9">
    <source>
        <dbReference type="ARBA" id="ARBA00022737"/>
    </source>
</evidence>
<dbReference type="Pfam" id="PF00595">
    <property type="entry name" value="PDZ"/>
    <property type="match status" value="3"/>
</dbReference>
<dbReference type="FunFam" id="2.30.42.10:FF:000013">
    <property type="entry name" value="Putative tight junction protein ZO-1"/>
    <property type="match status" value="1"/>
</dbReference>
<evidence type="ECO:0000256" key="8">
    <source>
        <dbReference type="ARBA" id="ARBA00022553"/>
    </source>
</evidence>
<feature type="region of interest" description="Disordered" evidence="14">
    <location>
        <begin position="971"/>
        <end position="1064"/>
    </location>
</feature>
<dbReference type="InterPro" id="IPR001478">
    <property type="entry name" value="PDZ"/>
</dbReference>
<dbReference type="GO" id="GO:0098609">
    <property type="term" value="P:cell-cell adhesion"/>
    <property type="evidence" value="ECO:0007669"/>
    <property type="project" value="TreeGrafter"/>
</dbReference>
<evidence type="ECO:0000259" key="17">
    <source>
        <dbReference type="PROSITE" id="PS50106"/>
    </source>
</evidence>
<evidence type="ECO:0000256" key="3">
    <source>
        <dbReference type="ARBA" id="ARBA00004435"/>
    </source>
</evidence>
<dbReference type="InterPro" id="IPR027417">
    <property type="entry name" value="P-loop_NTPase"/>
</dbReference>
<dbReference type="InterPro" id="IPR008144">
    <property type="entry name" value="Guanylate_kin-like_dom"/>
</dbReference>
<reference evidence="18" key="3">
    <citation type="submission" date="2025-09" db="UniProtKB">
        <authorList>
            <consortium name="Ensembl"/>
        </authorList>
    </citation>
    <scope>IDENTIFICATION</scope>
</reference>
<dbReference type="AlphaFoldDB" id="A0A3P8VHL4"/>
<feature type="domain" description="Guanylate kinase-like" evidence="16">
    <location>
        <begin position="730"/>
        <end position="832"/>
    </location>
</feature>
<dbReference type="GO" id="GO:0090557">
    <property type="term" value="P:establishment of endothelial intestinal barrier"/>
    <property type="evidence" value="ECO:0007669"/>
    <property type="project" value="TreeGrafter"/>
</dbReference>
<feature type="compositionally biased region" description="Low complexity" evidence="14">
    <location>
        <begin position="1157"/>
        <end position="1169"/>
    </location>
</feature>
<feature type="domain" description="PDZ" evidence="17">
    <location>
        <begin position="33"/>
        <end position="120"/>
    </location>
</feature>
<dbReference type="PANTHER" id="PTHR13865">
    <property type="entry name" value="TIGHT JUNCTION PROTEIN"/>
    <property type="match status" value="1"/>
</dbReference>
<dbReference type="GeneTree" id="ENSGT00940000158634"/>
<feature type="domain" description="PDZ" evidence="17">
    <location>
        <begin position="270"/>
        <end position="348"/>
    </location>
</feature>
<feature type="compositionally biased region" description="Basic and acidic residues" evidence="14">
    <location>
        <begin position="157"/>
        <end position="176"/>
    </location>
</feature>
<reference evidence="18 19" key="1">
    <citation type="journal article" date="2014" name="Nat. Genet.">
        <title>Whole-genome sequence of a flatfish provides insights into ZW sex chromosome evolution and adaptation to a benthic lifestyle.</title>
        <authorList>
            <person name="Chen S."/>
            <person name="Zhang G."/>
            <person name="Shao C."/>
            <person name="Huang Q."/>
            <person name="Liu G."/>
            <person name="Zhang P."/>
            <person name="Song W."/>
            <person name="An N."/>
            <person name="Chalopin D."/>
            <person name="Volff J.N."/>
            <person name="Hong Y."/>
            <person name="Li Q."/>
            <person name="Sha Z."/>
            <person name="Zhou H."/>
            <person name="Xie M."/>
            <person name="Yu Q."/>
            <person name="Liu Y."/>
            <person name="Xiang H."/>
            <person name="Wang N."/>
            <person name="Wu K."/>
            <person name="Yang C."/>
            <person name="Zhou Q."/>
            <person name="Liao X."/>
            <person name="Yang L."/>
            <person name="Hu Q."/>
            <person name="Zhang J."/>
            <person name="Meng L."/>
            <person name="Jin L."/>
            <person name="Tian Y."/>
            <person name="Lian J."/>
            <person name="Yang J."/>
            <person name="Miao G."/>
            <person name="Liu S."/>
            <person name="Liang Z."/>
            <person name="Yan F."/>
            <person name="Li Y."/>
            <person name="Sun B."/>
            <person name="Zhang H."/>
            <person name="Zhang J."/>
            <person name="Zhu Y."/>
            <person name="Du M."/>
            <person name="Zhao Y."/>
            <person name="Schartl M."/>
            <person name="Tang Q."/>
            <person name="Wang J."/>
        </authorList>
    </citation>
    <scope>NUCLEOTIDE SEQUENCE</scope>
</reference>
<dbReference type="GO" id="GO:0050839">
    <property type="term" value="F:cell adhesion molecule binding"/>
    <property type="evidence" value="ECO:0007669"/>
    <property type="project" value="TreeGrafter"/>
</dbReference>
<evidence type="ECO:0000256" key="1">
    <source>
        <dbReference type="ARBA" id="ARBA00004123"/>
    </source>
</evidence>